<accession>A0A482JGM1</accession>
<keyword evidence="2" id="KW-1185">Reference proteome</keyword>
<gene>
    <name evidence="1" type="ORF">Silverhawkium_gp11</name>
</gene>
<proteinExistence type="predicted"/>
<organism evidence="1 2">
    <name type="scientific">Shigella phage Silverhawkium</name>
    <dbReference type="NCBI Taxonomy" id="2530185"/>
    <lineage>
        <taxon>Viruses</taxon>
        <taxon>Duplodnaviria</taxon>
        <taxon>Heunggongvirae</taxon>
        <taxon>Uroviricota</taxon>
        <taxon>Caudoviricetes</taxon>
        <taxon>Andersonviridae</taxon>
        <taxon>Ounavirinae</taxon>
        <taxon>Mooglevirus</taxon>
        <taxon>Mooglevirus silverhawkium</taxon>
    </lineage>
</organism>
<evidence type="ECO:0000313" key="2">
    <source>
        <dbReference type="Proteomes" id="UP000295288"/>
    </source>
</evidence>
<protein>
    <submittedName>
        <fullName evidence="1">Uncharacterized protein</fullName>
    </submittedName>
</protein>
<evidence type="ECO:0000313" key="1">
    <source>
        <dbReference type="EMBL" id="QBP33098.1"/>
    </source>
</evidence>
<sequence length="91" mass="10497">MDGKAIVNGEQSNYSGKWTYNINKLDAWMIYTREKFGERSLGALATMVKNVIFVIHESDKFGDFYRIQNIREGNTPIGISEEELNKFCIKL</sequence>
<reference evidence="1 2" key="1">
    <citation type="submission" date="2019-02" db="EMBL/GenBank/DDBJ databases">
        <title>A cornucopia of Shigella phages from the Cornhusker state.</title>
        <authorList>
            <person name="Doore S.M."/>
            <person name="Schrad J.R."/>
            <person name="Perrett H.R."/>
            <person name="Dover J.A."/>
            <person name="Schrad K.P."/>
            <person name="Dean W.F."/>
            <person name="Parent K.N."/>
        </authorList>
    </citation>
    <scope>NUCLEOTIDE SEQUENCE [LARGE SCALE GENOMIC DNA]</scope>
</reference>
<dbReference type="Proteomes" id="UP000295288">
    <property type="component" value="Segment"/>
</dbReference>
<dbReference type="EMBL" id="MK562505">
    <property type="protein sequence ID" value="QBP33098.1"/>
    <property type="molecule type" value="Genomic_DNA"/>
</dbReference>
<name>A0A482JGM1_9CAUD</name>